<keyword evidence="5" id="KW-0560">Oxidoreductase</keyword>
<evidence type="ECO:0000256" key="6">
    <source>
        <dbReference type="SAM" id="MobiDB-lite"/>
    </source>
</evidence>
<dbReference type="Pfam" id="PF01565">
    <property type="entry name" value="FAD_binding_4"/>
    <property type="match status" value="1"/>
</dbReference>
<evidence type="ECO:0000256" key="4">
    <source>
        <dbReference type="ARBA" id="ARBA00022827"/>
    </source>
</evidence>
<dbReference type="Gene3D" id="3.30.465.10">
    <property type="match status" value="1"/>
</dbReference>
<feature type="compositionally biased region" description="Pro residues" evidence="6">
    <location>
        <begin position="7"/>
        <end position="17"/>
    </location>
</feature>
<organism evidence="8 9">
    <name type="scientific">Streptomyces luteireticuli</name>
    <dbReference type="NCBI Taxonomy" id="173858"/>
    <lineage>
        <taxon>Bacteria</taxon>
        <taxon>Bacillati</taxon>
        <taxon>Actinomycetota</taxon>
        <taxon>Actinomycetes</taxon>
        <taxon>Kitasatosporales</taxon>
        <taxon>Streptomycetaceae</taxon>
        <taxon>Streptomyces</taxon>
    </lineage>
</organism>
<comment type="cofactor">
    <cofactor evidence="1">
        <name>FAD</name>
        <dbReference type="ChEBI" id="CHEBI:57692"/>
    </cofactor>
</comment>
<sequence length="511" mass="56015">MRLAPTPFRPVCPPPGPTKVTRDDPRYASLTSLGTPRFRGTGTPEYVWVVRTTDHVVRAVQEAVRKGKRLAVRSGGHCYEDFVDDPSVQVVIDLSCMTTVSYDRRHRAFAVEAGATLGQLYRELFLRWGVTVPAGWCPGIGVGGHVIGGGYGPLCRWAGLSADHLHAVEVVFVDRNGTARRVVATREPGDRHRELWWAHTGGGGGNFGVATRYWFRAPDATGHDPRRLLPAPPASVLNFHAEWDWRGMDEAAFSRLVGNQGRWSEEHSSPGSPFARLDSELHLFRALAGRSVLDGRISVGDASAQRMLDDYVTALDEGVGSPFTVRQERLPWLTATLRGPGLDENPYRLKPKSGYLRGRLTDRQTAAAYHHLTRPDSPVVGGALGLYTCGGEVNAVAPDATASAQRDSVLKAVHLAAWTDPVEDAAHLAWVRAFYRDFYADTGGVPVPGAGNCDGSYINYPDVDLADPEWNSSGTPWSTLYYKDNYARLQAVKARWDPRNVFTHVLGVEPA</sequence>
<evidence type="ECO:0000256" key="5">
    <source>
        <dbReference type="ARBA" id="ARBA00023002"/>
    </source>
</evidence>
<dbReference type="InterPro" id="IPR036318">
    <property type="entry name" value="FAD-bd_PCMH-like_sf"/>
</dbReference>
<dbReference type="InterPro" id="IPR016166">
    <property type="entry name" value="FAD-bd_PCMH"/>
</dbReference>
<evidence type="ECO:0000259" key="7">
    <source>
        <dbReference type="PROSITE" id="PS51387"/>
    </source>
</evidence>
<dbReference type="InterPro" id="IPR050416">
    <property type="entry name" value="FAD-linked_Oxidoreductase"/>
</dbReference>
<protein>
    <submittedName>
        <fullName evidence="8">FAD-binding oxidoreductase</fullName>
    </submittedName>
</protein>
<feature type="region of interest" description="Disordered" evidence="6">
    <location>
        <begin position="1"/>
        <end position="24"/>
    </location>
</feature>
<dbReference type="Pfam" id="PF08031">
    <property type="entry name" value="BBE"/>
    <property type="match status" value="1"/>
</dbReference>
<evidence type="ECO:0000256" key="2">
    <source>
        <dbReference type="ARBA" id="ARBA00005466"/>
    </source>
</evidence>
<comment type="similarity">
    <text evidence="2">Belongs to the oxygen-dependent FAD-linked oxidoreductase family.</text>
</comment>
<dbReference type="Proteomes" id="UP001500879">
    <property type="component" value="Unassembled WGS sequence"/>
</dbReference>
<dbReference type="EMBL" id="BAAABX010000007">
    <property type="protein sequence ID" value="GAA0389452.1"/>
    <property type="molecule type" value="Genomic_DNA"/>
</dbReference>
<name>A0ABN0YAX9_9ACTN</name>
<evidence type="ECO:0000313" key="9">
    <source>
        <dbReference type="Proteomes" id="UP001500879"/>
    </source>
</evidence>
<dbReference type="InterPro" id="IPR012951">
    <property type="entry name" value="BBE"/>
</dbReference>
<evidence type="ECO:0000313" key="8">
    <source>
        <dbReference type="EMBL" id="GAA0389452.1"/>
    </source>
</evidence>
<gene>
    <name evidence="8" type="ORF">GCM10010357_07690</name>
</gene>
<reference evidence="8 9" key="1">
    <citation type="journal article" date="2019" name="Int. J. Syst. Evol. Microbiol.">
        <title>The Global Catalogue of Microorganisms (GCM) 10K type strain sequencing project: providing services to taxonomists for standard genome sequencing and annotation.</title>
        <authorList>
            <consortium name="The Broad Institute Genomics Platform"/>
            <consortium name="The Broad Institute Genome Sequencing Center for Infectious Disease"/>
            <person name="Wu L."/>
            <person name="Ma J."/>
        </authorList>
    </citation>
    <scope>NUCLEOTIDE SEQUENCE [LARGE SCALE GENOMIC DNA]</scope>
    <source>
        <strain evidence="8 9">JCM 4788</strain>
    </source>
</reference>
<evidence type="ECO:0000256" key="3">
    <source>
        <dbReference type="ARBA" id="ARBA00022630"/>
    </source>
</evidence>
<evidence type="ECO:0000256" key="1">
    <source>
        <dbReference type="ARBA" id="ARBA00001974"/>
    </source>
</evidence>
<accession>A0ABN0YAX9</accession>
<proteinExistence type="inferred from homology"/>
<feature type="domain" description="FAD-binding PCMH-type" evidence="7">
    <location>
        <begin position="39"/>
        <end position="220"/>
    </location>
</feature>
<dbReference type="InterPro" id="IPR016169">
    <property type="entry name" value="FAD-bd_PCMH_sub2"/>
</dbReference>
<keyword evidence="4" id="KW-0274">FAD</keyword>
<keyword evidence="3" id="KW-0285">Flavoprotein</keyword>
<dbReference type="Gene3D" id="3.40.462.20">
    <property type="match status" value="1"/>
</dbReference>
<dbReference type="InterPro" id="IPR006094">
    <property type="entry name" value="Oxid_FAD_bind_N"/>
</dbReference>
<keyword evidence="9" id="KW-1185">Reference proteome</keyword>
<dbReference type="PANTHER" id="PTHR42973">
    <property type="entry name" value="BINDING OXIDOREDUCTASE, PUTATIVE (AFU_ORTHOLOGUE AFUA_1G17690)-RELATED"/>
    <property type="match status" value="1"/>
</dbReference>
<dbReference type="RefSeq" id="WP_344019782.1">
    <property type="nucleotide sequence ID" value="NZ_BAAABX010000007.1"/>
</dbReference>
<comment type="caution">
    <text evidence="8">The sequence shown here is derived from an EMBL/GenBank/DDBJ whole genome shotgun (WGS) entry which is preliminary data.</text>
</comment>
<dbReference type="PROSITE" id="PS51387">
    <property type="entry name" value="FAD_PCMH"/>
    <property type="match status" value="1"/>
</dbReference>
<dbReference type="PANTHER" id="PTHR42973:SF39">
    <property type="entry name" value="FAD-BINDING PCMH-TYPE DOMAIN-CONTAINING PROTEIN"/>
    <property type="match status" value="1"/>
</dbReference>
<dbReference type="SUPFAM" id="SSF56176">
    <property type="entry name" value="FAD-binding/transporter-associated domain-like"/>
    <property type="match status" value="1"/>
</dbReference>